<organism evidence="2 3">
    <name type="scientific">Brucella anthropi (strain ATCC 49188 / DSM 6882 / CCUG 24695 / JCM 21032 / LMG 3331 / NBRC 15819 / NCTC 12168 / Alc 37)</name>
    <name type="common">Ochrobactrum anthropi</name>
    <dbReference type="NCBI Taxonomy" id="439375"/>
    <lineage>
        <taxon>Bacteria</taxon>
        <taxon>Pseudomonadati</taxon>
        <taxon>Pseudomonadota</taxon>
        <taxon>Alphaproteobacteria</taxon>
        <taxon>Hyphomicrobiales</taxon>
        <taxon>Brucellaceae</taxon>
        <taxon>Brucella/Ochrobactrum group</taxon>
        <taxon>Brucella</taxon>
    </lineage>
</organism>
<dbReference type="InterPro" id="IPR058873">
    <property type="entry name" value="PDDEXK_GAPS4"/>
</dbReference>
<proteinExistence type="predicted"/>
<protein>
    <recommendedName>
        <fullName evidence="1">GAPS4 PD-(D/E)XK nuclease domain-containing protein</fullName>
    </recommendedName>
</protein>
<keyword evidence="3" id="KW-1185">Reference proteome</keyword>
<evidence type="ECO:0000313" key="3">
    <source>
        <dbReference type="Proteomes" id="UP000002301"/>
    </source>
</evidence>
<gene>
    <name evidence="2" type="ordered locus">Oant_1158</name>
</gene>
<name>A6WY22_BRUA4</name>
<evidence type="ECO:0000313" key="2">
    <source>
        <dbReference type="EMBL" id="ABS13876.1"/>
    </source>
</evidence>
<dbReference type="EMBL" id="CP000758">
    <property type="protein sequence ID" value="ABS13876.1"/>
    <property type="molecule type" value="Genomic_DNA"/>
</dbReference>
<dbReference type="STRING" id="439375.Oant_1158"/>
<dbReference type="Pfam" id="PF26115">
    <property type="entry name" value="PDDEXK_GAPS4"/>
    <property type="match status" value="1"/>
</dbReference>
<feature type="domain" description="GAPS4 PD-(D/E)XK nuclease" evidence="1">
    <location>
        <begin position="75"/>
        <end position="210"/>
    </location>
</feature>
<dbReference type="Proteomes" id="UP000002301">
    <property type="component" value="Chromosome 1"/>
</dbReference>
<evidence type="ECO:0000259" key="1">
    <source>
        <dbReference type="Pfam" id="PF26115"/>
    </source>
</evidence>
<accession>A6WY22</accession>
<dbReference type="HOGENOM" id="CLU_074331_0_0_5"/>
<dbReference type="eggNOG" id="ENOG502Z9C8">
    <property type="taxonomic scope" value="Bacteria"/>
</dbReference>
<reference evidence="2 3" key="1">
    <citation type="journal article" date="2011" name="J. Bacteriol.">
        <title>Genome of Ochrobactrum anthropi ATCC 49188 T, a versatile opportunistic pathogen and symbiont of several eukaryotic hosts.</title>
        <authorList>
            <person name="Chain P.S."/>
            <person name="Lang D.M."/>
            <person name="Comerci D.J."/>
            <person name="Malfatti S.A."/>
            <person name="Vergez L.M."/>
            <person name="Shin M."/>
            <person name="Ugalde R.A."/>
            <person name="Garcia E."/>
            <person name="Tolmasky M.E."/>
        </authorList>
    </citation>
    <scope>NUCLEOTIDE SEQUENCE [LARGE SCALE GENOMIC DNA]</scope>
    <source>
        <strain evidence="3">ATCC 49188 / DSM 6882 / CCUG 24695 / JCM 21032 / LMG 3331 / NBRC 15819 / NCTC 12168 / Alc 37</strain>
    </source>
</reference>
<dbReference type="KEGG" id="oan:Oant_1158"/>
<sequence>MLLRRRANSGRKVQPSFVLRPCTRIVLYSPTEYQLLKIPVNSYRLLLLCMGLSFHPMSSYLKSVRQDSQMAETVNIAQMAEKLADKIFNEFFWDRIGPTNINWKCESPDVHKVATHPTDIVFFYDEPYSKVRRYIQCDLKSYSKSSFSKGKISDALVSLAKQVACAEISSEWQGKYLVKGTTSEISGLLFVYNHDQEYHKEFGSLIGDLDVTELNLPPKSRLFLLGPDDINWLDRVVHDIKLMRGDEDDERRIPSRDCCAYYYPDLSRKTNVQADRARAATLEMLSSPWIVMQYFVEDSDVRKGVVVFYRRVPTVDGFKYLIDYLRHFQMFEVKSFNIDIRVNFDLGDAKIVFEKAIIEYLDEIAGKNSDTDFAKRLRKIRISAVPQLTTSFSQEQIGMDYGR</sequence>
<dbReference type="AlphaFoldDB" id="A6WY22"/>